<dbReference type="RefSeq" id="WP_121876881.1">
    <property type="nucleotide sequence ID" value="NZ_REFJ01000003.1"/>
</dbReference>
<gene>
    <name evidence="2" type="ORF">DFR27_1566</name>
</gene>
<dbReference type="OrthoDB" id="5574348at2"/>
<dbReference type="SUPFAM" id="SSF48452">
    <property type="entry name" value="TPR-like"/>
    <property type="match status" value="2"/>
</dbReference>
<keyword evidence="3" id="KW-1185">Reference proteome</keyword>
<accession>A0A3M0A585</accession>
<name>A0A3M0A585_9GAMM</name>
<proteinExistence type="predicted"/>
<evidence type="ECO:0000313" key="2">
    <source>
        <dbReference type="EMBL" id="RMA80203.1"/>
    </source>
</evidence>
<sequence>MTTLVTKMFRVTALASAMFVGPVVLSQLPQTTVVGFSAIAQDDEQQETRRVPAMSPRVGRYFEPVLEVFEMENPTTADYEAALELLQSYDIERWNGYEKAMFWRYQAGIYATMEDYSNAKRCYVEMMNHRTDIQPRMEQETLLMLSKLEAVDENWDGALGFIDEWWQLIPTPTMEGYKLRGTFKYQKQDFRGALDDMKVVIADSEEKQGKAKEGDYNMEFAIYSELGQPNEMLRVAEVMVRHYPSATSWKRLYSMYLDRERIPEALAAMQVCYDQGYFDRESQISTFASLWNSEANPYLAAKYFQEGIDAGIVEENQKNFEYLASWWYQAREYMKSIESRRKAAELSDDGENWSLLARAELQESMYEETISSARKAIQGGGLRDVAQVHILQGQAYMALKRFEEAKAAFERAKNSSGTSQRYADGYINYVQQKIDLLASLQS</sequence>
<evidence type="ECO:0000256" key="1">
    <source>
        <dbReference type="SAM" id="SignalP"/>
    </source>
</evidence>
<dbReference type="InterPro" id="IPR019734">
    <property type="entry name" value="TPR_rpt"/>
</dbReference>
<reference evidence="2 3" key="1">
    <citation type="submission" date="2018-10" db="EMBL/GenBank/DDBJ databases">
        <title>Genomic Encyclopedia of Type Strains, Phase IV (KMG-IV): sequencing the most valuable type-strain genomes for metagenomic binning, comparative biology and taxonomic classification.</title>
        <authorList>
            <person name="Goeker M."/>
        </authorList>
    </citation>
    <scope>NUCLEOTIDE SEQUENCE [LARGE SCALE GENOMIC DNA]</scope>
    <source>
        <strain evidence="2 3">DSM 25080</strain>
    </source>
</reference>
<feature type="signal peptide" evidence="1">
    <location>
        <begin position="1"/>
        <end position="26"/>
    </location>
</feature>
<organism evidence="2 3">
    <name type="scientific">Umboniibacter marinipuniceus</name>
    <dbReference type="NCBI Taxonomy" id="569599"/>
    <lineage>
        <taxon>Bacteria</taxon>
        <taxon>Pseudomonadati</taxon>
        <taxon>Pseudomonadota</taxon>
        <taxon>Gammaproteobacteria</taxon>
        <taxon>Cellvibrionales</taxon>
        <taxon>Cellvibrionaceae</taxon>
        <taxon>Umboniibacter</taxon>
    </lineage>
</organism>
<feature type="chain" id="PRO_5018289991" evidence="1">
    <location>
        <begin position="27"/>
        <end position="442"/>
    </location>
</feature>
<dbReference type="Pfam" id="PF13181">
    <property type="entry name" value="TPR_8"/>
    <property type="match status" value="1"/>
</dbReference>
<protein>
    <submittedName>
        <fullName evidence="2">Tetratricopeptide repeat protein</fullName>
    </submittedName>
</protein>
<keyword evidence="1" id="KW-0732">Signal</keyword>
<dbReference type="EMBL" id="REFJ01000003">
    <property type="protein sequence ID" value="RMA80203.1"/>
    <property type="molecule type" value="Genomic_DNA"/>
</dbReference>
<dbReference type="Proteomes" id="UP000267187">
    <property type="component" value="Unassembled WGS sequence"/>
</dbReference>
<dbReference type="InterPro" id="IPR011990">
    <property type="entry name" value="TPR-like_helical_dom_sf"/>
</dbReference>
<dbReference type="AlphaFoldDB" id="A0A3M0A585"/>
<comment type="caution">
    <text evidence="2">The sequence shown here is derived from an EMBL/GenBank/DDBJ whole genome shotgun (WGS) entry which is preliminary data.</text>
</comment>
<dbReference type="Gene3D" id="1.25.40.10">
    <property type="entry name" value="Tetratricopeptide repeat domain"/>
    <property type="match status" value="2"/>
</dbReference>
<evidence type="ECO:0000313" key="3">
    <source>
        <dbReference type="Proteomes" id="UP000267187"/>
    </source>
</evidence>